<feature type="transmembrane region" description="Helical" evidence="2">
    <location>
        <begin position="183"/>
        <end position="201"/>
    </location>
</feature>
<sequence length="381" mass="43635">MAVILCNAALGFVLCLNLKQYFSTAFGWLLYVTIYNMGSFGSIFYCIYFRADAVLDSADPSSWIHMGYVDAYLIMLYLSSAIAFVVYTLLVDKDDRNLFTILWKLVVAIGIPVFIFYKTVKMAVASVDYNLFDLIGFVGVSDTGIQAFKNPYLLAMYVSFLVIVVIMIYALKKVSEYSRRRMMVLIWTAMFMFLMLVIDVISETGIGAGYSSLFTIFDLVNVIVLFIAIRALIIPVESYPDMECNFSSEEERIQELEFKNKIMMTYIGGIQDELETLINYMKVLEVTQNKDRAHVAYLIESDSEVEKSILKYRDEMNNVIASVQEKGAPVNYKELVDKMNKFKEAEEKKIDDAYRQKFKEMGYDDDEIDAEMSSGEDNSEQ</sequence>
<feature type="region of interest" description="Disordered" evidence="1">
    <location>
        <begin position="361"/>
        <end position="381"/>
    </location>
</feature>
<protein>
    <submittedName>
        <fullName evidence="3">Uncharacterized protein</fullName>
    </submittedName>
</protein>
<feature type="transmembrane region" description="Helical" evidence="2">
    <location>
        <begin position="69"/>
        <end position="91"/>
    </location>
</feature>
<feature type="transmembrane region" description="Helical" evidence="2">
    <location>
        <begin position="154"/>
        <end position="171"/>
    </location>
</feature>
<comment type="caution">
    <text evidence="3">The sequence shown here is derived from an EMBL/GenBank/DDBJ whole genome shotgun (WGS) entry which is preliminary data.</text>
</comment>
<feature type="transmembrane region" description="Helical" evidence="2">
    <location>
        <begin position="25"/>
        <end position="48"/>
    </location>
</feature>
<evidence type="ECO:0000256" key="1">
    <source>
        <dbReference type="SAM" id="MobiDB-lite"/>
    </source>
</evidence>
<keyword evidence="2" id="KW-1133">Transmembrane helix</keyword>
<feature type="transmembrane region" description="Helical" evidence="2">
    <location>
        <begin position="97"/>
        <end position="117"/>
    </location>
</feature>
<gene>
    <name evidence="3" type="ORF">DWX94_03310</name>
</gene>
<reference evidence="3 4" key="1">
    <citation type="submission" date="2018-08" db="EMBL/GenBank/DDBJ databases">
        <title>A genome reference for cultivated species of the human gut microbiota.</title>
        <authorList>
            <person name="Zou Y."/>
            <person name="Xue W."/>
            <person name="Luo G."/>
        </authorList>
    </citation>
    <scope>NUCLEOTIDE SEQUENCE [LARGE SCALE GENOMIC DNA]</scope>
    <source>
        <strain evidence="3 4">AF22-21</strain>
    </source>
</reference>
<dbReference type="AlphaFoldDB" id="A0A3R5WPF6"/>
<keyword evidence="2" id="KW-0812">Transmembrane</keyword>
<dbReference type="Proteomes" id="UP000283295">
    <property type="component" value="Unassembled WGS sequence"/>
</dbReference>
<dbReference type="EMBL" id="QRVK01000005">
    <property type="protein sequence ID" value="RGS43616.1"/>
    <property type="molecule type" value="Genomic_DNA"/>
</dbReference>
<proteinExistence type="predicted"/>
<keyword evidence="2" id="KW-0472">Membrane</keyword>
<accession>A0A3R5WPF6</accession>
<organism evidence="3 4">
    <name type="scientific">Coprococcus eutactus</name>
    <dbReference type="NCBI Taxonomy" id="33043"/>
    <lineage>
        <taxon>Bacteria</taxon>
        <taxon>Bacillati</taxon>
        <taxon>Bacillota</taxon>
        <taxon>Clostridia</taxon>
        <taxon>Lachnospirales</taxon>
        <taxon>Lachnospiraceae</taxon>
        <taxon>Coprococcus</taxon>
    </lineage>
</organism>
<evidence type="ECO:0000256" key="2">
    <source>
        <dbReference type="SAM" id="Phobius"/>
    </source>
</evidence>
<evidence type="ECO:0000313" key="4">
    <source>
        <dbReference type="Proteomes" id="UP000283295"/>
    </source>
</evidence>
<name>A0A3R5WPF6_9FIRM</name>
<evidence type="ECO:0000313" key="3">
    <source>
        <dbReference type="EMBL" id="RGS43616.1"/>
    </source>
</evidence>
<feature type="transmembrane region" description="Helical" evidence="2">
    <location>
        <begin position="213"/>
        <end position="233"/>
    </location>
</feature>